<keyword evidence="2" id="KW-1185">Reference proteome</keyword>
<dbReference type="EMBL" id="BLXT01007928">
    <property type="protein sequence ID" value="GFO44124.1"/>
    <property type="molecule type" value="Genomic_DNA"/>
</dbReference>
<accession>A0AAV4DIV5</accession>
<gene>
    <name evidence="1" type="ORF">PoB_007062900</name>
</gene>
<reference evidence="1 2" key="1">
    <citation type="journal article" date="2021" name="Elife">
        <title>Chloroplast acquisition without the gene transfer in kleptoplastic sea slugs, Plakobranchus ocellatus.</title>
        <authorList>
            <person name="Maeda T."/>
            <person name="Takahashi S."/>
            <person name="Yoshida T."/>
            <person name="Shimamura S."/>
            <person name="Takaki Y."/>
            <person name="Nagai Y."/>
            <person name="Toyoda A."/>
            <person name="Suzuki Y."/>
            <person name="Arimoto A."/>
            <person name="Ishii H."/>
            <person name="Satoh N."/>
            <person name="Nishiyama T."/>
            <person name="Hasebe M."/>
            <person name="Maruyama T."/>
            <person name="Minagawa J."/>
            <person name="Obokata J."/>
            <person name="Shigenobu S."/>
        </authorList>
    </citation>
    <scope>NUCLEOTIDE SEQUENCE [LARGE SCALE GENOMIC DNA]</scope>
</reference>
<evidence type="ECO:0000313" key="1">
    <source>
        <dbReference type="EMBL" id="GFO44124.1"/>
    </source>
</evidence>
<dbReference type="AlphaFoldDB" id="A0AAV4DIV5"/>
<proteinExistence type="predicted"/>
<protein>
    <submittedName>
        <fullName evidence="1">Sodium- and chloride-dependent betaine transporter</fullName>
    </submittedName>
</protein>
<organism evidence="1 2">
    <name type="scientific">Plakobranchus ocellatus</name>
    <dbReference type="NCBI Taxonomy" id="259542"/>
    <lineage>
        <taxon>Eukaryota</taxon>
        <taxon>Metazoa</taxon>
        <taxon>Spiralia</taxon>
        <taxon>Lophotrochozoa</taxon>
        <taxon>Mollusca</taxon>
        <taxon>Gastropoda</taxon>
        <taxon>Heterobranchia</taxon>
        <taxon>Euthyneura</taxon>
        <taxon>Panpulmonata</taxon>
        <taxon>Sacoglossa</taxon>
        <taxon>Placobranchoidea</taxon>
        <taxon>Plakobranchidae</taxon>
        <taxon>Plakobranchus</taxon>
    </lineage>
</organism>
<sequence>MAKSFPHGTLHPYPNQGNPVTYSAFSGRASTGECPQMYLVPDIHEHIGDAVRTPTWLSYADDIVLWQHDTDIDKATEAINKHLSLLKRFCERWKMQINTNRVPILELVAGCEPLGLRQGEQTVLAQERYLRTSEGAPLGSVVEEFATQSRRIKKAYECELMAVIECLQVIIRRQRIGAALPGLVIFTDCRALVEALGGSGSESFGGAVLLADYLLKTEGFWTVVQ</sequence>
<dbReference type="Proteomes" id="UP000735302">
    <property type="component" value="Unassembled WGS sequence"/>
</dbReference>
<evidence type="ECO:0000313" key="2">
    <source>
        <dbReference type="Proteomes" id="UP000735302"/>
    </source>
</evidence>
<name>A0AAV4DIV5_9GAST</name>
<comment type="caution">
    <text evidence="1">The sequence shown here is derived from an EMBL/GenBank/DDBJ whole genome shotgun (WGS) entry which is preliminary data.</text>
</comment>